<feature type="domain" description="HRDC" evidence="11">
    <location>
        <begin position="474"/>
        <end position="554"/>
    </location>
</feature>
<dbReference type="InterPro" id="IPR036397">
    <property type="entry name" value="RNaseH_sf"/>
</dbReference>
<name>A0AAV8T9Z7_9ROSI</name>
<evidence type="ECO:0000259" key="11">
    <source>
        <dbReference type="PROSITE" id="PS50967"/>
    </source>
</evidence>
<feature type="compositionally biased region" description="Polar residues" evidence="10">
    <location>
        <begin position="620"/>
        <end position="634"/>
    </location>
</feature>
<reference evidence="12 13" key="1">
    <citation type="submission" date="2021-09" db="EMBL/GenBank/DDBJ databases">
        <title>Genomic insights and catalytic innovation underlie evolution of tropane alkaloids biosynthesis.</title>
        <authorList>
            <person name="Wang Y.-J."/>
            <person name="Tian T."/>
            <person name="Huang J.-P."/>
            <person name="Huang S.-X."/>
        </authorList>
    </citation>
    <scope>NUCLEOTIDE SEQUENCE [LARGE SCALE GENOMIC DNA]</scope>
    <source>
        <strain evidence="12">KIB-2018</strain>
        <tissue evidence="12">Leaf</tissue>
    </source>
</reference>
<dbReference type="InterPro" id="IPR012588">
    <property type="entry name" value="Exosome-assoc_fac_Rrp6_N"/>
</dbReference>
<dbReference type="GO" id="GO:0071038">
    <property type="term" value="P:TRAMP-dependent tRNA surveillance pathway"/>
    <property type="evidence" value="ECO:0007669"/>
    <property type="project" value="TreeGrafter"/>
</dbReference>
<evidence type="ECO:0000256" key="7">
    <source>
        <dbReference type="ARBA" id="ARBA00023158"/>
    </source>
</evidence>
<proteinExistence type="inferred from homology"/>
<keyword evidence="6" id="KW-0269">Exonuclease</keyword>
<evidence type="ECO:0000256" key="9">
    <source>
        <dbReference type="ARBA" id="ARBA00043957"/>
    </source>
</evidence>
<evidence type="ECO:0000313" key="13">
    <source>
        <dbReference type="Proteomes" id="UP001159364"/>
    </source>
</evidence>
<dbReference type="InterPro" id="IPR002121">
    <property type="entry name" value="HRDC_dom"/>
</dbReference>
<dbReference type="AlphaFoldDB" id="A0AAV8T9Z7"/>
<dbReference type="GO" id="GO:0000175">
    <property type="term" value="F:3'-5'-RNA exonuclease activity"/>
    <property type="evidence" value="ECO:0007669"/>
    <property type="project" value="InterPro"/>
</dbReference>
<organism evidence="12 13">
    <name type="scientific">Erythroxylum novogranatense</name>
    <dbReference type="NCBI Taxonomy" id="1862640"/>
    <lineage>
        <taxon>Eukaryota</taxon>
        <taxon>Viridiplantae</taxon>
        <taxon>Streptophyta</taxon>
        <taxon>Embryophyta</taxon>
        <taxon>Tracheophyta</taxon>
        <taxon>Spermatophyta</taxon>
        <taxon>Magnoliopsida</taxon>
        <taxon>eudicotyledons</taxon>
        <taxon>Gunneridae</taxon>
        <taxon>Pentapetalae</taxon>
        <taxon>rosids</taxon>
        <taxon>fabids</taxon>
        <taxon>Malpighiales</taxon>
        <taxon>Erythroxylaceae</taxon>
        <taxon>Erythroxylum</taxon>
    </lineage>
</organism>
<keyword evidence="13" id="KW-1185">Reference proteome</keyword>
<dbReference type="GO" id="GO:0071044">
    <property type="term" value="P:histone mRNA catabolic process"/>
    <property type="evidence" value="ECO:0007669"/>
    <property type="project" value="TreeGrafter"/>
</dbReference>
<evidence type="ECO:0000256" key="2">
    <source>
        <dbReference type="ARBA" id="ARBA00022552"/>
    </source>
</evidence>
<dbReference type="Gene3D" id="1.10.150.80">
    <property type="entry name" value="HRDC domain"/>
    <property type="match status" value="1"/>
</dbReference>
<dbReference type="GO" id="GO:0005730">
    <property type="term" value="C:nucleolus"/>
    <property type="evidence" value="ECO:0007669"/>
    <property type="project" value="TreeGrafter"/>
</dbReference>
<dbReference type="Gene3D" id="3.30.420.10">
    <property type="entry name" value="Ribonuclease H-like superfamily/Ribonuclease H"/>
    <property type="match status" value="1"/>
</dbReference>
<dbReference type="GO" id="GO:0071036">
    <property type="term" value="P:nuclear polyadenylation-dependent snoRNA catabolic process"/>
    <property type="evidence" value="ECO:0007669"/>
    <property type="project" value="TreeGrafter"/>
</dbReference>
<evidence type="ECO:0000313" key="12">
    <source>
        <dbReference type="EMBL" id="KAJ8763149.1"/>
    </source>
</evidence>
<dbReference type="GO" id="GO:0000166">
    <property type="term" value="F:nucleotide binding"/>
    <property type="evidence" value="ECO:0007669"/>
    <property type="project" value="InterPro"/>
</dbReference>
<feature type="region of interest" description="Disordered" evidence="10">
    <location>
        <begin position="593"/>
        <end position="634"/>
    </location>
</feature>
<dbReference type="Pfam" id="PF00570">
    <property type="entry name" value="HRDC"/>
    <property type="match status" value="1"/>
</dbReference>
<dbReference type="GO" id="GO:0071035">
    <property type="term" value="P:nuclear polyadenylation-dependent rRNA catabolic process"/>
    <property type="evidence" value="ECO:0007669"/>
    <property type="project" value="TreeGrafter"/>
</dbReference>
<dbReference type="SUPFAM" id="SSF53098">
    <property type="entry name" value="Ribonuclease H-like"/>
    <property type="match status" value="1"/>
</dbReference>
<dbReference type="GO" id="GO:0000176">
    <property type="term" value="C:nuclear exosome (RNase complex)"/>
    <property type="evidence" value="ECO:0007669"/>
    <property type="project" value="InterPro"/>
</dbReference>
<dbReference type="CDD" id="cd06147">
    <property type="entry name" value="Rrp6p_like_exo"/>
    <property type="match status" value="1"/>
</dbReference>
<dbReference type="GO" id="GO:0003727">
    <property type="term" value="F:single-stranded RNA binding"/>
    <property type="evidence" value="ECO:0007669"/>
    <property type="project" value="TreeGrafter"/>
</dbReference>
<evidence type="ECO:0000256" key="3">
    <source>
        <dbReference type="ARBA" id="ARBA00022722"/>
    </source>
</evidence>
<dbReference type="EMBL" id="JAIWQS010000006">
    <property type="protein sequence ID" value="KAJ8763149.1"/>
    <property type="molecule type" value="Genomic_DNA"/>
</dbReference>
<evidence type="ECO:0000256" key="1">
    <source>
        <dbReference type="ARBA" id="ARBA00004123"/>
    </source>
</evidence>
<feature type="region of interest" description="Disordered" evidence="10">
    <location>
        <begin position="1"/>
        <end position="25"/>
    </location>
</feature>
<dbReference type="Proteomes" id="UP001159364">
    <property type="component" value="Linkage Group LG06"/>
</dbReference>
<dbReference type="SMART" id="SM00341">
    <property type="entry name" value="HRDC"/>
    <property type="match status" value="1"/>
</dbReference>
<dbReference type="GO" id="GO:0000467">
    <property type="term" value="P:exonucleolytic trimming to generate mature 3'-end of 5.8S rRNA from tricistronic rRNA transcript (SSU-rRNA, 5.8S rRNA, LSU-rRNA)"/>
    <property type="evidence" value="ECO:0007669"/>
    <property type="project" value="InterPro"/>
</dbReference>
<sequence length="907" mass="100872">MDQPTQSPRKSETLQTLTSGPLSSSLSSLASSSQAIPSEKDFHFYNNFNEFKLPIRGIASKSQSLLKSIGLAGGLFKEKMQYPGDIDVEDAYDWLVNVNDEILEDFQASVDDFERARKEEEELDGVSGVDSQNGFQLVSGRKKKATKGLINSETRMAGSGSASESRVKVADNKKGIAGVKAKVPFHIPTIRRPQDEYNIVANNSNQPFQHVWLDRTIDGSRFVHPLEMLSVLDFVDKNVGSVQPVPPLPTESTPFKLVQEVKDLKEVAAKLRCVNEFAVDLEHNQYRSFQGLTCLMQISTRTEDFILDTLKLRVHIGPYLRELFKDPSKKKVMHGADRDIVWLQRDFGIYVCNLFDTGQASRVLKLQRNSLEYLLHHFCGIIANKEYQNADWRLRPLPEEMLRYAREDTHYLLHIYDLMKTMLHSMPSDAENSDPPLVQVYKRSHDVCMQLYEKELLTETSYLYIYGLQDAEFNAQQLAVVSGLFEWRDVVARAEDESTGYILPNKTLLEIAKQMPVTTSKLRKLLRSKHPFLERNLGSIVSIIRHSMQNASAFEAAAQLLKEGQKTSEANIEVDEVHNVVASDVLTNMATATAASKDPQVESDKLTIEPSASVPEISRESNTSSLHSRDTTGSADILPSAKVIGSTVQILKKPTSGFGAMLGGAAARRKFDTEKNEGEKIKLEKIRSSVNLPFHSFLGGSELQKPAVEEPIGSLTNAQDYVTSRAACSNLEEEDVETTRACRNEEACNPVDVIPLENDSMMGKIEDTDVETINLSSGDEGHVSTALQTDESEEPLSLSELSSSFKKCFQPNKQTRETAKVNKPQEPTGLLQLKPFDYSTARKQVIFGEGPVKDGEEGGIESPNIKLDSKGGRKSSAISGVEGSAEFRQGKRRQAFPASGNRSATFR</sequence>
<evidence type="ECO:0000256" key="6">
    <source>
        <dbReference type="ARBA" id="ARBA00022839"/>
    </source>
</evidence>
<dbReference type="InterPro" id="IPR010997">
    <property type="entry name" value="HRDC-like_sf"/>
</dbReference>
<dbReference type="Pfam" id="PF08066">
    <property type="entry name" value="PMC2NT"/>
    <property type="match status" value="1"/>
</dbReference>
<accession>A0AAV8T9Z7</accession>
<comment type="caution">
    <text evidence="12">The sequence shown here is derived from an EMBL/GenBank/DDBJ whole genome shotgun (WGS) entry which is preliminary data.</text>
</comment>
<keyword evidence="7" id="KW-0943">RNA-mediated gene silencing</keyword>
<dbReference type="SUPFAM" id="SSF47819">
    <property type="entry name" value="HRDC-like"/>
    <property type="match status" value="1"/>
</dbReference>
<gene>
    <name evidence="12" type="ORF">K2173_025534</name>
</gene>
<keyword evidence="4" id="KW-0378">Hydrolase</keyword>
<dbReference type="Pfam" id="PF01612">
    <property type="entry name" value="DNA_pol_A_exo1"/>
    <property type="match status" value="1"/>
</dbReference>
<dbReference type="PROSITE" id="PS50967">
    <property type="entry name" value="HRDC"/>
    <property type="match status" value="1"/>
</dbReference>
<dbReference type="GO" id="GO:0071039">
    <property type="term" value="P:nuclear polyadenylation-dependent CUT catabolic process"/>
    <property type="evidence" value="ECO:0007669"/>
    <property type="project" value="TreeGrafter"/>
</dbReference>
<dbReference type="GO" id="GO:0071040">
    <property type="term" value="P:nuclear polyadenylation-dependent antisense transcript catabolic process"/>
    <property type="evidence" value="ECO:0007669"/>
    <property type="project" value="TreeGrafter"/>
</dbReference>
<dbReference type="InterPro" id="IPR044876">
    <property type="entry name" value="HRDC_dom_sf"/>
</dbReference>
<evidence type="ECO:0000256" key="10">
    <source>
        <dbReference type="SAM" id="MobiDB-lite"/>
    </source>
</evidence>
<comment type="similarity">
    <text evidence="9">Belongs to the exosome component 10/RRP6 family.</text>
</comment>
<evidence type="ECO:0000256" key="4">
    <source>
        <dbReference type="ARBA" id="ARBA00022801"/>
    </source>
</evidence>
<dbReference type="InterPro" id="IPR012337">
    <property type="entry name" value="RNaseH-like_sf"/>
</dbReference>
<protein>
    <recommendedName>
        <fullName evidence="11">HRDC domain-containing protein</fullName>
    </recommendedName>
</protein>
<dbReference type="GO" id="GO:0071051">
    <property type="term" value="P:poly(A)-dependent snoRNA 3'-end processing"/>
    <property type="evidence" value="ECO:0007669"/>
    <property type="project" value="TreeGrafter"/>
</dbReference>
<dbReference type="InterPro" id="IPR045092">
    <property type="entry name" value="Rrp6-like"/>
</dbReference>
<evidence type="ECO:0000256" key="8">
    <source>
        <dbReference type="ARBA" id="ARBA00023242"/>
    </source>
</evidence>
<feature type="compositionally biased region" description="Low complexity" evidence="10">
    <location>
        <begin position="14"/>
        <end position="25"/>
    </location>
</feature>
<feature type="region of interest" description="Disordered" evidence="10">
    <location>
        <begin position="848"/>
        <end position="907"/>
    </location>
</feature>
<keyword evidence="2" id="KW-0698">rRNA processing</keyword>
<evidence type="ECO:0000256" key="5">
    <source>
        <dbReference type="ARBA" id="ARBA00022835"/>
    </source>
</evidence>
<keyword evidence="5" id="KW-0271">Exosome</keyword>
<feature type="region of interest" description="Disordered" evidence="10">
    <location>
        <begin position="774"/>
        <end position="794"/>
    </location>
</feature>
<dbReference type="GO" id="GO:0080188">
    <property type="term" value="P:gene silencing by siRNA-directed DNA methylation"/>
    <property type="evidence" value="ECO:0007669"/>
    <property type="project" value="UniProtKB-ARBA"/>
</dbReference>
<dbReference type="PANTHER" id="PTHR12124">
    <property type="entry name" value="POLYMYOSITIS/SCLERODERMA AUTOANTIGEN-RELATED"/>
    <property type="match status" value="1"/>
</dbReference>
<keyword evidence="8" id="KW-0539">Nucleus</keyword>
<dbReference type="GO" id="GO:0071037">
    <property type="term" value="P:nuclear polyadenylation-dependent snRNA catabolic process"/>
    <property type="evidence" value="ECO:0007669"/>
    <property type="project" value="TreeGrafter"/>
</dbReference>
<dbReference type="SMART" id="SM00474">
    <property type="entry name" value="35EXOc"/>
    <property type="match status" value="1"/>
</dbReference>
<dbReference type="FunFam" id="1.10.150.80:FF:000001">
    <property type="entry name" value="Putative exosome component 10"/>
    <property type="match status" value="1"/>
</dbReference>
<keyword evidence="3" id="KW-0540">Nuclease</keyword>
<comment type="subcellular location">
    <subcellularLocation>
        <location evidence="1">Nucleus</location>
    </subcellularLocation>
</comment>
<dbReference type="InterPro" id="IPR002562">
    <property type="entry name" value="3'-5'_exonuclease_dom"/>
</dbReference>
<dbReference type="InterPro" id="IPR049559">
    <property type="entry name" value="Rrp6p-like_exo"/>
</dbReference>
<dbReference type="PANTHER" id="PTHR12124:SF47">
    <property type="entry name" value="EXOSOME COMPONENT 10"/>
    <property type="match status" value="1"/>
</dbReference>
<dbReference type="FunFam" id="3.30.420.10:FF:000065">
    <property type="entry name" value="Protein RRP6-like 2 isoform A"/>
    <property type="match status" value="1"/>
</dbReference>